<dbReference type="SUPFAM" id="SSF52540">
    <property type="entry name" value="P-loop containing nucleoside triphosphate hydrolases"/>
    <property type="match status" value="1"/>
</dbReference>
<feature type="transmembrane region" description="Helical" evidence="9">
    <location>
        <begin position="566"/>
        <end position="586"/>
    </location>
</feature>
<dbReference type="SMART" id="SM00382">
    <property type="entry name" value="AAA"/>
    <property type="match status" value="1"/>
</dbReference>
<evidence type="ECO:0000256" key="9">
    <source>
        <dbReference type="SAM" id="Phobius"/>
    </source>
</evidence>
<dbReference type="AlphaFoldDB" id="A0ABD1F0M2"/>
<dbReference type="InterPro" id="IPR003439">
    <property type="entry name" value="ABC_transporter-like_ATP-bd"/>
</dbReference>
<dbReference type="Gene3D" id="3.40.50.300">
    <property type="entry name" value="P-loop containing nucleotide triphosphate hydrolases"/>
    <property type="match status" value="1"/>
</dbReference>
<dbReference type="PROSITE" id="PS50893">
    <property type="entry name" value="ABC_TRANSPORTER_2"/>
    <property type="match status" value="1"/>
</dbReference>
<evidence type="ECO:0000256" key="6">
    <source>
        <dbReference type="ARBA" id="ARBA00022840"/>
    </source>
</evidence>
<dbReference type="InterPro" id="IPR017871">
    <property type="entry name" value="ABC_transporter-like_CS"/>
</dbReference>
<keyword evidence="6" id="KW-0067">ATP-binding</keyword>
<evidence type="ECO:0000313" key="12">
    <source>
        <dbReference type="Proteomes" id="UP001566132"/>
    </source>
</evidence>
<dbReference type="InterPro" id="IPR013525">
    <property type="entry name" value="ABC2_TM"/>
</dbReference>
<reference evidence="11 12" key="1">
    <citation type="submission" date="2024-05" db="EMBL/GenBank/DDBJ databases">
        <title>Genetic variation in Jamaican populations of the coffee berry borer (Hypothenemus hampei).</title>
        <authorList>
            <person name="Errbii M."/>
            <person name="Myrie A."/>
        </authorList>
    </citation>
    <scope>NUCLEOTIDE SEQUENCE [LARGE SCALE GENOMIC DNA]</scope>
    <source>
        <strain evidence="11">JA-Hopewell-2020-01-JO</strain>
        <tissue evidence="11">Whole body</tissue>
    </source>
</reference>
<evidence type="ECO:0000256" key="4">
    <source>
        <dbReference type="ARBA" id="ARBA00022692"/>
    </source>
</evidence>
<keyword evidence="4 9" id="KW-0812">Transmembrane</keyword>
<feature type="transmembrane region" description="Helical" evidence="9">
    <location>
        <begin position="469"/>
        <end position="494"/>
    </location>
</feature>
<feature type="domain" description="ABC transporter" evidence="10">
    <location>
        <begin position="52"/>
        <end position="292"/>
    </location>
</feature>
<proteinExistence type="inferred from homology"/>
<keyword evidence="12" id="KW-1185">Reference proteome</keyword>
<comment type="similarity">
    <text evidence="2">Belongs to the ABC transporter superfamily. ABCG family. Eye pigment precursor importer (TC 3.A.1.204) subfamily.</text>
</comment>
<keyword evidence="3" id="KW-0813">Transport</keyword>
<comment type="caution">
    <text evidence="11">The sequence shown here is derived from an EMBL/GenBank/DDBJ whole genome shotgun (WGS) entry which is preliminary data.</text>
</comment>
<feature type="transmembrane region" description="Helical" evidence="9">
    <location>
        <begin position="534"/>
        <end position="554"/>
    </location>
</feature>
<dbReference type="InterPro" id="IPR003593">
    <property type="entry name" value="AAA+_ATPase"/>
</dbReference>
<dbReference type="InterPro" id="IPR027417">
    <property type="entry name" value="P-loop_NTPase"/>
</dbReference>
<evidence type="ECO:0000256" key="7">
    <source>
        <dbReference type="ARBA" id="ARBA00022989"/>
    </source>
</evidence>
<evidence type="ECO:0000256" key="5">
    <source>
        <dbReference type="ARBA" id="ARBA00022741"/>
    </source>
</evidence>
<feature type="transmembrane region" description="Helical" evidence="9">
    <location>
        <begin position="398"/>
        <end position="416"/>
    </location>
</feature>
<feature type="transmembrane region" description="Helical" evidence="9">
    <location>
        <begin position="428"/>
        <end position="449"/>
    </location>
</feature>
<accession>A0ABD1F0M2</accession>
<dbReference type="Pfam" id="PF19055">
    <property type="entry name" value="ABC2_membrane_7"/>
    <property type="match status" value="1"/>
</dbReference>
<dbReference type="GO" id="GO:0005524">
    <property type="term" value="F:ATP binding"/>
    <property type="evidence" value="ECO:0007669"/>
    <property type="project" value="UniProtKB-KW"/>
</dbReference>
<dbReference type="EMBL" id="JBDJPC010000004">
    <property type="protein sequence ID" value="KAL1505777.1"/>
    <property type="molecule type" value="Genomic_DNA"/>
</dbReference>
<dbReference type="InterPro" id="IPR043926">
    <property type="entry name" value="ABCG_dom"/>
</dbReference>
<keyword evidence="7 9" id="KW-1133">Transmembrane helix</keyword>
<evidence type="ECO:0000256" key="2">
    <source>
        <dbReference type="ARBA" id="ARBA00005814"/>
    </source>
</evidence>
<dbReference type="InterPro" id="IPR050352">
    <property type="entry name" value="ABCG_transporters"/>
</dbReference>
<protein>
    <recommendedName>
        <fullName evidence="10">ABC transporter domain-containing protein</fullName>
    </recommendedName>
</protein>
<dbReference type="PANTHER" id="PTHR48041:SF133">
    <property type="entry name" value="GH24286P"/>
    <property type="match status" value="1"/>
</dbReference>
<evidence type="ECO:0000256" key="8">
    <source>
        <dbReference type="ARBA" id="ARBA00023136"/>
    </source>
</evidence>
<dbReference type="GO" id="GO:0016020">
    <property type="term" value="C:membrane"/>
    <property type="evidence" value="ECO:0007669"/>
    <property type="project" value="UniProtKB-SubCell"/>
</dbReference>
<keyword evidence="8 9" id="KW-0472">Membrane</keyword>
<feature type="transmembrane region" description="Helical" evidence="9">
    <location>
        <begin position="619"/>
        <end position="639"/>
    </location>
</feature>
<name>A0ABD1F0M2_HYPHA</name>
<dbReference type="PANTHER" id="PTHR48041">
    <property type="entry name" value="ABC TRANSPORTER G FAMILY MEMBER 28"/>
    <property type="match status" value="1"/>
</dbReference>
<keyword evidence="5" id="KW-0547">Nucleotide-binding</keyword>
<dbReference type="Pfam" id="PF01061">
    <property type="entry name" value="ABC2_membrane"/>
    <property type="match status" value="1"/>
</dbReference>
<evidence type="ECO:0000256" key="1">
    <source>
        <dbReference type="ARBA" id="ARBA00004141"/>
    </source>
</evidence>
<evidence type="ECO:0000259" key="10">
    <source>
        <dbReference type="PROSITE" id="PS50893"/>
    </source>
</evidence>
<sequence length="651" mass="74117">MDEVRSSPSARLKNTAQKRPDSLHIDLLLAPENGLFHLNDLSENECDNSVNVSFQNISYYVNEGFFKRRKKMLLNGINGEFYSSELSAIVGPSGAGKSTLMDILAGYTTDNLTGEIYVNDNIRDLSLFRKQACYIMQDDHLQPLLTVYEAMTIASDLKLSNTLSRQEKNEQVKAILVSVDLWTQRKVKTQELSGGQKKRLSIALELLTNPQIMFFDEPTSGLDSVSSMQCIQILKKLASSNRTIICTIHQPSATILDLFDHLYVVADGSCMYQGSVKALLPYLEDIHLVCPTFHNPSDFLLEVLNGDHGSYNEVLLKKSQNGLNQNWRKQIKAIPIVQEPRTPSSISKSIKEVKSYMKRQTRFCSNSYSISIPSQVAILVKRTILIISRDKTLTLNRLLTHFLIALFIGTLYFGIGTDAGDMLNNIKFMFFSIMFLMLTSFNCITTTFPSELPIITREHFNKWYSLKSYYLALTFADIPVQIFATLLYGSITYLFTKQPIESFRLILFLCMCVLISLVAQSFGLFIGACMDVKNGVIFGPFCMLPFTIFSGFFVQMNACHPSMQWLFHISFLKYGFEGMVLSVLGYNRPNLPCNKEYCHFVRPDKFLSTMDMQESTYSAAVKFLLGLFFFIRICTYFVLKFQIRKSRGRRK</sequence>
<dbReference type="PROSITE" id="PS00211">
    <property type="entry name" value="ABC_TRANSPORTER_1"/>
    <property type="match status" value="1"/>
</dbReference>
<evidence type="ECO:0000313" key="11">
    <source>
        <dbReference type="EMBL" id="KAL1505777.1"/>
    </source>
</evidence>
<dbReference type="FunFam" id="3.40.50.300:FF:001077">
    <property type="entry name" value="Uncharacterized protein, isoform A"/>
    <property type="match status" value="1"/>
</dbReference>
<organism evidence="11 12">
    <name type="scientific">Hypothenemus hampei</name>
    <name type="common">Coffee berry borer</name>
    <dbReference type="NCBI Taxonomy" id="57062"/>
    <lineage>
        <taxon>Eukaryota</taxon>
        <taxon>Metazoa</taxon>
        <taxon>Ecdysozoa</taxon>
        <taxon>Arthropoda</taxon>
        <taxon>Hexapoda</taxon>
        <taxon>Insecta</taxon>
        <taxon>Pterygota</taxon>
        <taxon>Neoptera</taxon>
        <taxon>Endopterygota</taxon>
        <taxon>Coleoptera</taxon>
        <taxon>Polyphaga</taxon>
        <taxon>Cucujiformia</taxon>
        <taxon>Curculionidae</taxon>
        <taxon>Scolytinae</taxon>
        <taxon>Hypothenemus</taxon>
    </lineage>
</organism>
<comment type="subcellular location">
    <subcellularLocation>
        <location evidence="1">Membrane</location>
        <topology evidence="1">Multi-pass membrane protein</topology>
    </subcellularLocation>
</comment>
<dbReference type="Proteomes" id="UP001566132">
    <property type="component" value="Unassembled WGS sequence"/>
</dbReference>
<gene>
    <name evidence="11" type="ORF">ABEB36_005261</name>
</gene>
<evidence type="ECO:0000256" key="3">
    <source>
        <dbReference type="ARBA" id="ARBA00022448"/>
    </source>
</evidence>
<dbReference type="Pfam" id="PF00005">
    <property type="entry name" value="ABC_tran"/>
    <property type="match status" value="1"/>
</dbReference>
<feature type="transmembrane region" description="Helical" evidence="9">
    <location>
        <begin position="506"/>
        <end position="528"/>
    </location>
</feature>
<dbReference type="CDD" id="cd03213">
    <property type="entry name" value="ABCG_EPDR"/>
    <property type="match status" value="1"/>
</dbReference>